<reference evidence="2" key="1">
    <citation type="journal article" date="2022" name="Mol. Ecol. Resour.">
        <title>The genomes of chicory, endive, great burdock and yacon provide insights into Asteraceae palaeo-polyploidization history and plant inulin production.</title>
        <authorList>
            <person name="Fan W."/>
            <person name="Wang S."/>
            <person name="Wang H."/>
            <person name="Wang A."/>
            <person name="Jiang F."/>
            <person name="Liu H."/>
            <person name="Zhao H."/>
            <person name="Xu D."/>
            <person name="Zhang Y."/>
        </authorList>
    </citation>
    <scope>NUCLEOTIDE SEQUENCE [LARGE SCALE GENOMIC DNA]</scope>
    <source>
        <strain evidence="2">cv. Niubang</strain>
    </source>
</reference>
<keyword evidence="2" id="KW-1185">Reference proteome</keyword>
<accession>A0ACB9CQ36</accession>
<proteinExistence type="predicted"/>
<organism evidence="1 2">
    <name type="scientific">Arctium lappa</name>
    <name type="common">Greater burdock</name>
    <name type="synonym">Lappa major</name>
    <dbReference type="NCBI Taxonomy" id="4217"/>
    <lineage>
        <taxon>Eukaryota</taxon>
        <taxon>Viridiplantae</taxon>
        <taxon>Streptophyta</taxon>
        <taxon>Embryophyta</taxon>
        <taxon>Tracheophyta</taxon>
        <taxon>Spermatophyta</taxon>
        <taxon>Magnoliopsida</taxon>
        <taxon>eudicotyledons</taxon>
        <taxon>Gunneridae</taxon>
        <taxon>Pentapetalae</taxon>
        <taxon>asterids</taxon>
        <taxon>campanulids</taxon>
        <taxon>Asterales</taxon>
        <taxon>Asteraceae</taxon>
        <taxon>Carduoideae</taxon>
        <taxon>Cardueae</taxon>
        <taxon>Arctiinae</taxon>
        <taxon>Arctium</taxon>
    </lineage>
</organism>
<dbReference type="Proteomes" id="UP001055879">
    <property type="component" value="Linkage Group LG04"/>
</dbReference>
<dbReference type="EMBL" id="CM042050">
    <property type="protein sequence ID" value="KAI3736463.1"/>
    <property type="molecule type" value="Genomic_DNA"/>
</dbReference>
<sequence length="232" mass="25950">MNKDMILGTTTSSTSSDLQLCPASPDTREIFRPTIHFSDECGGNFRPITTIKPHQQNPRKKRSKMMRVQNMKGAIVGGSDSSKAKYGKKPEASGPKVSRPCSECGKSFWSWKALFGHMRCHPERPWRGINPPPNPYNTTINEDRYVASCLLMLAKGPSHYEELGECKKVFGGSTHKNKKVKGWHWERDQSEEDDDDAVAATSVYRLDLNLNLPGDAPPQDYSNLGLDLRLGL</sequence>
<name>A0ACB9CQ36_ARCLA</name>
<reference evidence="1 2" key="2">
    <citation type="journal article" date="2022" name="Mol. Ecol. Resour.">
        <title>The genomes of chicory, endive, great burdock and yacon provide insights into Asteraceae paleo-polyploidization history and plant inulin production.</title>
        <authorList>
            <person name="Fan W."/>
            <person name="Wang S."/>
            <person name="Wang H."/>
            <person name="Wang A."/>
            <person name="Jiang F."/>
            <person name="Liu H."/>
            <person name="Zhao H."/>
            <person name="Xu D."/>
            <person name="Zhang Y."/>
        </authorList>
    </citation>
    <scope>NUCLEOTIDE SEQUENCE [LARGE SCALE GENOMIC DNA]</scope>
    <source>
        <strain evidence="2">cv. Niubang</strain>
    </source>
</reference>
<evidence type="ECO:0000313" key="2">
    <source>
        <dbReference type="Proteomes" id="UP001055879"/>
    </source>
</evidence>
<evidence type="ECO:0000313" key="1">
    <source>
        <dbReference type="EMBL" id="KAI3736463.1"/>
    </source>
</evidence>
<comment type="caution">
    <text evidence="1">The sequence shown here is derived from an EMBL/GenBank/DDBJ whole genome shotgun (WGS) entry which is preliminary data.</text>
</comment>
<protein>
    <submittedName>
        <fullName evidence="1">Uncharacterized protein</fullName>
    </submittedName>
</protein>
<gene>
    <name evidence="1" type="ORF">L6452_16004</name>
</gene>